<evidence type="ECO:0000313" key="2">
    <source>
        <dbReference type="EMBL" id="AHG92811.1"/>
    </source>
</evidence>
<proteinExistence type="predicted"/>
<accession>W0RQ32</accession>
<organism evidence="2 3">
    <name type="scientific">Gemmatirosa kalamazoonensis</name>
    <dbReference type="NCBI Taxonomy" id="861299"/>
    <lineage>
        <taxon>Bacteria</taxon>
        <taxon>Pseudomonadati</taxon>
        <taxon>Gemmatimonadota</taxon>
        <taxon>Gemmatimonadia</taxon>
        <taxon>Gemmatimonadales</taxon>
        <taxon>Gemmatimonadaceae</taxon>
        <taxon>Gemmatirosa</taxon>
    </lineage>
</organism>
<dbReference type="KEGG" id="gba:J421_5276"/>
<dbReference type="AlphaFoldDB" id="W0RQ32"/>
<keyword evidence="2" id="KW-0614">Plasmid</keyword>
<protein>
    <submittedName>
        <fullName evidence="2">Uncharacterized protein</fullName>
    </submittedName>
</protein>
<dbReference type="EMBL" id="CP007129">
    <property type="protein sequence ID" value="AHG92811.1"/>
    <property type="molecule type" value="Genomic_DNA"/>
</dbReference>
<dbReference type="Proteomes" id="UP000019151">
    <property type="component" value="Plasmid 1"/>
</dbReference>
<dbReference type="HOGENOM" id="CLU_1692969_0_0_0"/>
<gene>
    <name evidence="2" type="ORF">J421_5276</name>
</gene>
<dbReference type="InParanoid" id="W0RQ32"/>
<name>W0RQ32_9BACT</name>
<sequence>MMTPRELAAFAREGAGARTLSVYLDARVTDPAMRNAWRPALTTALRDARAAVADERERAAFDRAAAFLEQPLTAPGGVWGARGWVAIATADGLRYAAELPVRVPTLAVWRSGPVVSPYVRVLKEHVRSSSRWSTRAPRGSSATPGARSRRCPKRR</sequence>
<evidence type="ECO:0000256" key="1">
    <source>
        <dbReference type="SAM" id="MobiDB-lite"/>
    </source>
</evidence>
<reference evidence="2 3" key="1">
    <citation type="journal article" date="2014" name="Genome Announc.">
        <title>Genome Sequence and Methylome of Soil Bacterium Gemmatirosa kalamazoonensis KBS708T, a Member of the Rarely Cultivated Gemmatimonadetes Phylum.</title>
        <authorList>
            <person name="Debruyn J.M."/>
            <person name="Radosevich M."/>
            <person name="Wommack K.E."/>
            <person name="Polson S.W."/>
            <person name="Hauser L.J."/>
            <person name="Fawaz M.N."/>
            <person name="Korlach J."/>
            <person name="Tsai Y.C."/>
        </authorList>
    </citation>
    <scope>NUCLEOTIDE SEQUENCE [LARGE SCALE GENOMIC DNA]</scope>
    <source>
        <strain evidence="2 3">KBS708</strain>
        <plasmid evidence="3">Plasmid 1</plasmid>
    </source>
</reference>
<geneLocation type="plasmid" evidence="2 3">
    <name>1</name>
</geneLocation>
<keyword evidence="3" id="KW-1185">Reference proteome</keyword>
<feature type="region of interest" description="Disordered" evidence="1">
    <location>
        <begin position="130"/>
        <end position="155"/>
    </location>
</feature>
<evidence type="ECO:0000313" key="3">
    <source>
        <dbReference type="Proteomes" id="UP000019151"/>
    </source>
</evidence>